<feature type="compositionally biased region" description="Low complexity" evidence="1">
    <location>
        <begin position="20"/>
        <end position="31"/>
    </location>
</feature>
<reference evidence="2 3" key="1">
    <citation type="submission" date="2013-03" db="EMBL/GenBank/DDBJ databases">
        <title>The Genome Sequence of Capronia coronata CBS 617.96.</title>
        <authorList>
            <consortium name="The Broad Institute Genomics Platform"/>
            <person name="Cuomo C."/>
            <person name="de Hoog S."/>
            <person name="Gorbushina A."/>
            <person name="Walker B."/>
            <person name="Young S.K."/>
            <person name="Zeng Q."/>
            <person name="Gargeya S."/>
            <person name="Fitzgerald M."/>
            <person name="Haas B."/>
            <person name="Abouelleil A."/>
            <person name="Allen A.W."/>
            <person name="Alvarado L."/>
            <person name="Arachchi H.M."/>
            <person name="Berlin A.M."/>
            <person name="Chapman S.B."/>
            <person name="Gainer-Dewar J."/>
            <person name="Goldberg J."/>
            <person name="Griggs A."/>
            <person name="Gujja S."/>
            <person name="Hansen M."/>
            <person name="Howarth C."/>
            <person name="Imamovic A."/>
            <person name="Ireland A."/>
            <person name="Larimer J."/>
            <person name="McCowan C."/>
            <person name="Murphy C."/>
            <person name="Pearson M."/>
            <person name="Poon T.W."/>
            <person name="Priest M."/>
            <person name="Roberts A."/>
            <person name="Saif S."/>
            <person name="Shea T."/>
            <person name="Sisk P."/>
            <person name="Sykes S."/>
            <person name="Wortman J."/>
            <person name="Nusbaum C."/>
            <person name="Birren B."/>
        </authorList>
    </citation>
    <scope>NUCLEOTIDE SEQUENCE [LARGE SCALE GENOMIC DNA]</scope>
    <source>
        <strain evidence="2 3">CBS 617.96</strain>
    </source>
</reference>
<protein>
    <submittedName>
        <fullName evidence="2">Uncharacterized protein</fullName>
    </submittedName>
</protein>
<dbReference type="AlphaFoldDB" id="W9YQB6"/>
<accession>W9YQB6</accession>
<evidence type="ECO:0000313" key="2">
    <source>
        <dbReference type="EMBL" id="EXJ95122.1"/>
    </source>
</evidence>
<sequence>MPRRLRHKAAVPGAEQLAQSSSSRISTARSRPAQHEVQDGGYLVAARYELLDKLRRIKPSHWQRHIEHIEAHMAPDGTLFTPMSDFSSTRRRRPVQPDPIRQRGSHCA</sequence>
<dbReference type="EMBL" id="AMWN01000001">
    <property type="protein sequence ID" value="EXJ95122.1"/>
    <property type="molecule type" value="Genomic_DNA"/>
</dbReference>
<name>W9YQB6_9EURO</name>
<proteinExistence type="predicted"/>
<evidence type="ECO:0000256" key="1">
    <source>
        <dbReference type="SAM" id="MobiDB-lite"/>
    </source>
</evidence>
<keyword evidence="3" id="KW-1185">Reference proteome</keyword>
<evidence type="ECO:0000313" key="3">
    <source>
        <dbReference type="Proteomes" id="UP000019484"/>
    </source>
</evidence>
<comment type="caution">
    <text evidence="2">The sequence shown here is derived from an EMBL/GenBank/DDBJ whole genome shotgun (WGS) entry which is preliminary data.</text>
</comment>
<gene>
    <name evidence="2" type="ORF">A1O1_00241</name>
</gene>
<dbReference type="GeneID" id="19155150"/>
<feature type="region of interest" description="Disordered" evidence="1">
    <location>
        <begin position="76"/>
        <end position="108"/>
    </location>
</feature>
<organism evidence="2 3">
    <name type="scientific">Capronia coronata CBS 617.96</name>
    <dbReference type="NCBI Taxonomy" id="1182541"/>
    <lineage>
        <taxon>Eukaryota</taxon>
        <taxon>Fungi</taxon>
        <taxon>Dikarya</taxon>
        <taxon>Ascomycota</taxon>
        <taxon>Pezizomycotina</taxon>
        <taxon>Eurotiomycetes</taxon>
        <taxon>Chaetothyriomycetidae</taxon>
        <taxon>Chaetothyriales</taxon>
        <taxon>Herpotrichiellaceae</taxon>
        <taxon>Capronia</taxon>
    </lineage>
</organism>
<dbReference type="RefSeq" id="XP_007719351.1">
    <property type="nucleotide sequence ID" value="XM_007721161.1"/>
</dbReference>
<dbReference type="Proteomes" id="UP000019484">
    <property type="component" value="Unassembled WGS sequence"/>
</dbReference>
<feature type="region of interest" description="Disordered" evidence="1">
    <location>
        <begin position="1"/>
        <end position="38"/>
    </location>
</feature>
<dbReference type="HOGENOM" id="CLU_2196613_0_0_1"/>